<accession>I7M3N1</accession>
<gene>
    <name evidence="1" type="ORF">TTHERM_00475380</name>
</gene>
<dbReference type="KEGG" id="tet:TTHERM_00475380"/>
<dbReference type="Gene3D" id="3.80.10.10">
    <property type="entry name" value="Ribonuclease Inhibitor"/>
    <property type="match status" value="1"/>
</dbReference>
<dbReference type="SUPFAM" id="SSF52047">
    <property type="entry name" value="RNI-like"/>
    <property type="match status" value="1"/>
</dbReference>
<evidence type="ECO:0000313" key="2">
    <source>
        <dbReference type="Proteomes" id="UP000009168"/>
    </source>
</evidence>
<dbReference type="EMBL" id="GG662472">
    <property type="protein sequence ID" value="EAS03775.2"/>
    <property type="molecule type" value="Genomic_DNA"/>
</dbReference>
<dbReference type="InParanoid" id="I7M3N1"/>
<evidence type="ECO:0008006" key="3">
    <source>
        <dbReference type="Google" id="ProtNLM"/>
    </source>
</evidence>
<dbReference type="Proteomes" id="UP000009168">
    <property type="component" value="Unassembled WGS sequence"/>
</dbReference>
<dbReference type="AlphaFoldDB" id="I7M3N1"/>
<protein>
    <recommendedName>
        <fullName evidence="3">Kinase domain protein</fullName>
    </recommendedName>
</protein>
<dbReference type="InterPro" id="IPR032675">
    <property type="entry name" value="LRR_dom_sf"/>
</dbReference>
<evidence type="ECO:0000313" key="1">
    <source>
        <dbReference type="EMBL" id="EAS03775.2"/>
    </source>
</evidence>
<sequence length="567" mass="67991">MNKIYQSQETEDINFENIYQTCVENQANIEQLERTQIDNLHIQIYDLSLTYIQSIFHKIYPYKIIKNLKLSFRTNYHIYKQNQYIQVLAQLLFNICQIEHIIINKYKTAITIQNIIPFLKEAQNNLELNQLTICFNFLKEKYEKEINYNLMLFSQELGYLSQIKKLNFSLQNFQLNQQYAQGIFQGFRDYHHIEKLDLKILINDVQIQIFQYIKEQISYLINLKELNFQIQISETNLEQIQKIIQELMISLKLLEVFSINILFKQRNNIAYKQTVLEENLIPQNSIKKLTVNIKNDESIANNISFSNFSNQIFFGLKHLEQISWDLTNCSEINFEHFCQILNNNINLKNLKLKIGNNKNLNSLCLSIQRAQLLENLNIKLKYAISQVDGIQEISQLFKCIKQLKYLKLDLLNVEVNSEILNALAFEIGSCQQLQILIFKFDFNVIKNIDQVKFFKNLQKNQYLNYLQLDFSTYKREKILKIKIQEDFSFYNCNTYNPFRQMEKNKQQLQQFESFEEEVNMNIKKFKRLVKCDCILDRLIEWFECGYDNEQNYIFLDSDEDSYYIDDF</sequence>
<dbReference type="RefSeq" id="XP_001024020.2">
    <property type="nucleotide sequence ID" value="XM_001024020.2"/>
</dbReference>
<dbReference type="GeneID" id="7836667"/>
<name>I7M3N1_TETTS</name>
<reference evidence="2" key="1">
    <citation type="journal article" date="2006" name="PLoS Biol.">
        <title>Macronuclear genome sequence of the ciliate Tetrahymena thermophila, a model eukaryote.</title>
        <authorList>
            <person name="Eisen J.A."/>
            <person name="Coyne R.S."/>
            <person name="Wu M."/>
            <person name="Wu D."/>
            <person name="Thiagarajan M."/>
            <person name="Wortman J.R."/>
            <person name="Badger J.H."/>
            <person name="Ren Q."/>
            <person name="Amedeo P."/>
            <person name="Jones K.M."/>
            <person name="Tallon L.J."/>
            <person name="Delcher A.L."/>
            <person name="Salzberg S.L."/>
            <person name="Silva J.C."/>
            <person name="Haas B.J."/>
            <person name="Majoros W.H."/>
            <person name="Farzad M."/>
            <person name="Carlton J.M."/>
            <person name="Smith R.K. Jr."/>
            <person name="Garg J."/>
            <person name="Pearlman R.E."/>
            <person name="Karrer K.M."/>
            <person name="Sun L."/>
            <person name="Manning G."/>
            <person name="Elde N.C."/>
            <person name="Turkewitz A.P."/>
            <person name="Asai D.J."/>
            <person name="Wilkes D.E."/>
            <person name="Wang Y."/>
            <person name="Cai H."/>
            <person name="Collins K."/>
            <person name="Stewart B.A."/>
            <person name="Lee S.R."/>
            <person name="Wilamowska K."/>
            <person name="Weinberg Z."/>
            <person name="Ruzzo W.L."/>
            <person name="Wloga D."/>
            <person name="Gaertig J."/>
            <person name="Frankel J."/>
            <person name="Tsao C.-C."/>
            <person name="Gorovsky M.A."/>
            <person name="Keeling P.J."/>
            <person name="Waller R.F."/>
            <person name="Patron N.J."/>
            <person name="Cherry J.M."/>
            <person name="Stover N.A."/>
            <person name="Krieger C.J."/>
            <person name="del Toro C."/>
            <person name="Ryder H.F."/>
            <person name="Williamson S.C."/>
            <person name="Barbeau R.A."/>
            <person name="Hamilton E.P."/>
            <person name="Orias E."/>
        </authorList>
    </citation>
    <scope>NUCLEOTIDE SEQUENCE [LARGE SCALE GENOMIC DNA]</scope>
    <source>
        <strain evidence="2">SB210</strain>
    </source>
</reference>
<keyword evidence="2" id="KW-1185">Reference proteome</keyword>
<organism evidence="1 2">
    <name type="scientific">Tetrahymena thermophila (strain SB210)</name>
    <dbReference type="NCBI Taxonomy" id="312017"/>
    <lineage>
        <taxon>Eukaryota</taxon>
        <taxon>Sar</taxon>
        <taxon>Alveolata</taxon>
        <taxon>Ciliophora</taxon>
        <taxon>Intramacronucleata</taxon>
        <taxon>Oligohymenophorea</taxon>
        <taxon>Hymenostomatida</taxon>
        <taxon>Tetrahymenina</taxon>
        <taxon>Tetrahymenidae</taxon>
        <taxon>Tetrahymena</taxon>
    </lineage>
</organism>
<proteinExistence type="predicted"/>